<dbReference type="OrthoDB" id="9805710at2"/>
<dbReference type="Proteomes" id="UP000031014">
    <property type="component" value="Unassembled WGS sequence"/>
</dbReference>
<dbReference type="PANTHER" id="PTHR43755">
    <property type="match status" value="1"/>
</dbReference>
<dbReference type="STRING" id="1321606.SAMD00020551_1454"/>
<dbReference type="PANTHER" id="PTHR43755:SF1">
    <property type="entry name" value="FAD-DEPENDENT PYRIDINE NUCLEOTIDE-DISULPHIDE OXIDOREDUCTASE"/>
    <property type="match status" value="1"/>
</dbReference>
<dbReference type="RefSeq" id="WP_041965173.1">
    <property type="nucleotide sequence ID" value="NZ_BASE01000030.1"/>
</dbReference>
<dbReference type="SUPFAM" id="SSF51905">
    <property type="entry name" value="FAD/NAD(P)-binding domain"/>
    <property type="match status" value="2"/>
</dbReference>
<evidence type="ECO:0000313" key="3">
    <source>
        <dbReference type="Proteomes" id="UP000031014"/>
    </source>
</evidence>
<dbReference type="InterPro" id="IPR023753">
    <property type="entry name" value="FAD/NAD-binding_dom"/>
</dbReference>
<organism evidence="2 3">
    <name type="scientific">Mesobacillus selenatarsenatis (strain DSM 18680 / JCM 14380 / FERM P-15431 / SF-1)</name>
    <dbReference type="NCBI Taxonomy" id="1321606"/>
    <lineage>
        <taxon>Bacteria</taxon>
        <taxon>Bacillati</taxon>
        <taxon>Bacillota</taxon>
        <taxon>Bacilli</taxon>
        <taxon>Bacillales</taxon>
        <taxon>Bacillaceae</taxon>
        <taxon>Mesobacillus</taxon>
    </lineage>
</organism>
<dbReference type="EMBL" id="BASE01000030">
    <property type="protein sequence ID" value="GAM13312.1"/>
    <property type="molecule type" value="Genomic_DNA"/>
</dbReference>
<evidence type="ECO:0000259" key="1">
    <source>
        <dbReference type="Pfam" id="PF07992"/>
    </source>
</evidence>
<evidence type="ECO:0000313" key="2">
    <source>
        <dbReference type="EMBL" id="GAM13312.1"/>
    </source>
</evidence>
<protein>
    <submittedName>
        <fullName evidence="2">Oxidoreductase (Flavoprotein)</fullName>
    </submittedName>
</protein>
<comment type="caution">
    <text evidence="2">The sequence shown here is derived from an EMBL/GenBank/DDBJ whole genome shotgun (WGS) entry which is preliminary data.</text>
</comment>
<dbReference type="Pfam" id="PF07992">
    <property type="entry name" value="Pyr_redox_2"/>
    <property type="match status" value="1"/>
</dbReference>
<dbReference type="AlphaFoldDB" id="A0A0A8X2Q9"/>
<proteinExistence type="predicted"/>
<sequence>MTKKIVVLGAGSAGTMVANRLARQLGEEIKKREVEITLISNTEKHIYQPGYLFIAFNEKPSEHFIRKQETLVHRHVNLVYDDVEKIDVEKKSVKGKKQYQYDYLVIATGSHPDFDSVPGLKEGAHNFYTLEGAERLRTDLAAMEKGRILITIDVPHKCPAAPLELALMLDDYYRKNGRRKDIEIKYSYPIGRIHSLVPVAEWALPQFEKRDIKYETFFNLEEVDPKRKVAITMDGSEHEYDMLITIPAHTGAKAVMDSGIGDESGFIPTNRTTLKMIGQDDVYVIGDATNLPISKAGSTAHYQSESLVANIISRLTGRPETAVYNGKVACFLENSLEDASMITFDYNNPPQPAETSDLLHWFKAVYNELYWLNAKGIL</sequence>
<keyword evidence="3" id="KW-1185">Reference proteome</keyword>
<name>A0A0A8X2Q9_MESS1</name>
<gene>
    <name evidence="2" type="ORF">SAMD00020551_1454</name>
</gene>
<dbReference type="PRINTS" id="PR00368">
    <property type="entry name" value="FADPNR"/>
</dbReference>
<dbReference type="InterPro" id="IPR036188">
    <property type="entry name" value="FAD/NAD-bd_sf"/>
</dbReference>
<dbReference type="InterPro" id="IPR052541">
    <property type="entry name" value="SQRD"/>
</dbReference>
<dbReference type="Gene3D" id="3.50.50.60">
    <property type="entry name" value="FAD/NAD(P)-binding domain"/>
    <property type="match status" value="2"/>
</dbReference>
<accession>A0A0A8X2Q9</accession>
<reference evidence="2 3" key="1">
    <citation type="submission" date="2013-06" db="EMBL/GenBank/DDBJ databases">
        <title>Whole genome shotgun sequence of Bacillus selenatarsenatis SF-1.</title>
        <authorList>
            <person name="Kuroda M."/>
            <person name="Sei K."/>
            <person name="Yamashita M."/>
            <person name="Ike M."/>
        </authorList>
    </citation>
    <scope>NUCLEOTIDE SEQUENCE [LARGE SCALE GENOMIC DNA]</scope>
    <source>
        <strain evidence="2 3">SF-1</strain>
    </source>
</reference>
<dbReference type="GO" id="GO:0016491">
    <property type="term" value="F:oxidoreductase activity"/>
    <property type="evidence" value="ECO:0007669"/>
    <property type="project" value="InterPro"/>
</dbReference>
<feature type="domain" description="FAD/NAD(P)-binding" evidence="1">
    <location>
        <begin position="4"/>
        <end position="141"/>
    </location>
</feature>